<dbReference type="STRING" id="7266.A0A3B0JLA4"/>
<proteinExistence type="predicted"/>
<feature type="compositionally biased region" description="Low complexity" evidence="1">
    <location>
        <begin position="146"/>
        <end position="155"/>
    </location>
</feature>
<feature type="region of interest" description="Disordered" evidence="1">
    <location>
        <begin position="170"/>
        <end position="193"/>
    </location>
</feature>
<feature type="compositionally biased region" description="Polar residues" evidence="1">
    <location>
        <begin position="69"/>
        <end position="78"/>
    </location>
</feature>
<keyword evidence="3" id="KW-1185">Reference proteome</keyword>
<gene>
    <name evidence="2" type="ORF">DGUA_6G013308</name>
</gene>
<feature type="region of interest" description="Disordered" evidence="1">
    <location>
        <begin position="134"/>
        <end position="156"/>
    </location>
</feature>
<evidence type="ECO:0000313" key="3">
    <source>
        <dbReference type="Proteomes" id="UP000268350"/>
    </source>
</evidence>
<evidence type="ECO:0000313" key="2">
    <source>
        <dbReference type="EMBL" id="SPP81623.1"/>
    </source>
</evidence>
<evidence type="ECO:0000256" key="1">
    <source>
        <dbReference type="SAM" id="MobiDB-lite"/>
    </source>
</evidence>
<feature type="region of interest" description="Disordered" evidence="1">
    <location>
        <begin position="68"/>
        <end position="90"/>
    </location>
</feature>
<sequence>MNWNRRNTSEISIYNYPENLNPFYENENHKRLRFWNFSKEGKNKGRSFSIGNLRNIWSSYSFSPKKSSTLGINKTSESPPMLRRNVNNNDLDGSARNLKGFCDEFDRRSLQHIDIPRNSDLFFNRNEDYRRTTQFSGHSLPKKLTRSSQSSLTSLNPFEDEVKTDFNIPIRNKRYRKKSRAPQPPSQLQNDCNLKKELDVSINNDGARDIKSLANEIELFVNERCEPPINYDAETEEKYLIKGNTQSQSVYLPASESLDRLNPVTDTTTDNRNTIDNVVSGTLELSNNNDRVPGLGCDTLIANNQPKTINSRGTVNCTDSTKENALNIEELDVRKTKHVKTIINNEKRCEDNLNSSECGSSNFTENVLTTKDLDARNTRHSLRTKNNENKSKDNLNSNEHGTLHYTESIKENALTIQDLDVRRTKKSKDTINDELKCEDSLNINENCTEYINENALTTEDLDVKRIKPSISSINIKQKGEDNLYSNGLAHNHQIKYQYGKSNTWKQNQNSKNSEETFDLPKLELNEPVSYYKKDFYDIRQTFTLTNKNSNPLSLRKSLNKTIESINRNQQLLNESAAKGTKPRKSSLYQCDENKHFPANELNSQRETEPKNGAIFTSNTDEILSKPQNDNFYKTKIFKTFGQYRESSPTSSNLDWNPLPKPKRSSN</sequence>
<dbReference type="Proteomes" id="UP000268350">
    <property type="component" value="Unassembled WGS sequence"/>
</dbReference>
<name>A0A3B0JLA4_DROGU</name>
<feature type="region of interest" description="Disordered" evidence="1">
    <location>
        <begin position="643"/>
        <end position="666"/>
    </location>
</feature>
<feature type="compositionally biased region" description="Basic residues" evidence="1">
    <location>
        <begin position="171"/>
        <end position="180"/>
    </location>
</feature>
<dbReference type="OrthoDB" id="8117310at2759"/>
<feature type="region of interest" description="Disordered" evidence="1">
    <location>
        <begin position="369"/>
        <end position="400"/>
    </location>
</feature>
<organism evidence="2 3">
    <name type="scientific">Drosophila guanche</name>
    <name type="common">Fruit fly</name>
    <dbReference type="NCBI Taxonomy" id="7266"/>
    <lineage>
        <taxon>Eukaryota</taxon>
        <taxon>Metazoa</taxon>
        <taxon>Ecdysozoa</taxon>
        <taxon>Arthropoda</taxon>
        <taxon>Hexapoda</taxon>
        <taxon>Insecta</taxon>
        <taxon>Pterygota</taxon>
        <taxon>Neoptera</taxon>
        <taxon>Endopterygota</taxon>
        <taxon>Diptera</taxon>
        <taxon>Brachycera</taxon>
        <taxon>Muscomorpha</taxon>
        <taxon>Ephydroidea</taxon>
        <taxon>Drosophilidae</taxon>
        <taxon>Drosophila</taxon>
        <taxon>Sophophora</taxon>
    </lineage>
</organism>
<reference evidence="3" key="1">
    <citation type="submission" date="2018-01" db="EMBL/GenBank/DDBJ databases">
        <authorList>
            <person name="Alioto T."/>
            <person name="Alioto T."/>
        </authorList>
    </citation>
    <scope>NUCLEOTIDE SEQUENCE [LARGE SCALE GENOMIC DNA]</scope>
</reference>
<dbReference type="AlphaFoldDB" id="A0A3B0JLA4"/>
<protein>
    <submittedName>
        <fullName evidence="2">Blast:Suppressor of Mek1</fullName>
    </submittedName>
</protein>
<dbReference type="EMBL" id="OUUW01000006">
    <property type="protein sequence ID" value="SPP81623.1"/>
    <property type="molecule type" value="Genomic_DNA"/>
</dbReference>
<feature type="compositionally biased region" description="Polar residues" evidence="1">
    <location>
        <begin position="644"/>
        <end position="654"/>
    </location>
</feature>
<accession>A0A3B0JLA4</accession>
<dbReference type="OMA" id="PCTSKAP"/>